<dbReference type="InterPro" id="IPR042199">
    <property type="entry name" value="AsparK_Bifunc_asparK/hSer_DH"/>
</dbReference>
<dbReference type="InterPro" id="IPR045865">
    <property type="entry name" value="ACT-like_dom_sf"/>
</dbReference>
<evidence type="ECO:0000256" key="5">
    <source>
        <dbReference type="ARBA" id="ARBA00022840"/>
    </source>
</evidence>
<evidence type="ECO:0000256" key="6">
    <source>
        <dbReference type="RuleBase" id="RU003448"/>
    </source>
</evidence>
<dbReference type="UniPathway" id="UPA00034">
    <property type="reaction ID" value="UER00015"/>
</dbReference>
<evidence type="ECO:0000256" key="1">
    <source>
        <dbReference type="ARBA" id="ARBA00010122"/>
    </source>
</evidence>
<dbReference type="InterPro" id="IPR001341">
    <property type="entry name" value="Asp_kinase"/>
</dbReference>
<dbReference type="AlphaFoldDB" id="A0A7S4A302"/>
<keyword evidence="4 6" id="KW-0418">Kinase</keyword>
<evidence type="ECO:0000313" key="10">
    <source>
        <dbReference type="EMBL" id="CAE0701943.1"/>
    </source>
</evidence>
<keyword evidence="2 6" id="KW-0808">Transferase</keyword>
<protein>
    <recommendedName>
        <fullName evidence="6">Aspartokinase</fullName>
        <ecNumber evidence="6">2.7.2.4</ecNumber>
    </recommendedName>
</protein>
<comment type="catalytic activity">
    <reaction evidence="6">
        <text>L-aspartate + ATP = 4-phospho-L-aspartate + ADP</text>
        <dbReference type="Rhea" id="RHEA:23776"/>
        <dbReference type="ChEBI" id="CHEBI:29991"/>
        <dbReference type="ChEBI" id="CHEBI:30616"/>
        <dbReference type="ChEBI" id="CHEBI:57535"/>
        <dbReference type="ChEBI" id="CHEBI:456216"/>
        <dbReference type="EC" id="2.7.2.4"/>
    </reaction>
</comment>
<dbReference type="EMBL" id="HBIW01020210">
    <property type="protein sequence ID" value="CAE0701943.1"/>
    <property type="molecule type" value="Transcribed_RNA"/>
</dbReference>
<sequence>MAKTSASALVWALAAARGWALVAPSAANHKTRLPPLQMGDWAEANAAKALDAQKRIVMKFGGSSIRDAERVTHVADLIASKIREGFTPAVVVSAMGTTTNELERAGALALVDGIVRVDEMRKLHLEVLDELELPANVGYEVRQLLRELESLLDGVSMVRELTPRTKDLLVSFGERMSCRIVAGQLKEAHDITAVPIEAWNIGLRTEGGHGEARVDEECYDDIARALRSSIVERNEVPVITGYVGHDADGRVTTLGRGGSDLTATTLARAGASETQEPLFAEVQVWKDVDGLMSADPKVVSNSVNVPFATYEEAAELAYFGASILHPTALRPAQVGQCPVRIKNSYNPDHPGTLIASPSKIDEERSLKSLERPALTAITAKRGVTLVDISSSRMLGQPGFLAAIFEVFETDGVSVDVVATSEVSVSLTLDPKAHLGDEAKRFLSPKGLKRLEDIARVDVRDGRAIVSFIADVARSTELIARVFTVLAQRGVKVEMLSQGASKVNISLVVLDADAEEALRIIHDEFFSTSKEAVASR</sequence>
<dbReference type="GO" id="GO:0005524">
    <property type="term" value="F:ATP binding"/>
    <property type="evidence" value="ECO:0007669"/>
    <property type="project" value="UniProtKB-KW"/>
</dbReference>
<dbReference type="PROSITE" id="PS00324">
    <property type="entry name" value="ASPARTOKINASE"/>
    <property type="match status" value="1"/>
</dbReference>
<comment type="pathway">
    <text evidence="7">Amino-acid biosynthesis; L-threonine biosynthesis; L-threonine from L-aspartate: step 1/5.</text>
</comment>
<evidence type="ECO:0000256" key="4">
    <source>
        <dbReference type="ARBA" id="ARBA00022777"/>
    </source>
</evidence>
<evidence type="ECO:0000259" key="9">
    <source>
        <dbReference type="PROSITE" id="PS51671"/>
    </source>
</evidence>
<dbReference type="Gene3D" id="1.20.120.1320">
    <property type="entry name" value="Aspartokinase, catalytic domain"/>
    <property type="match status" value="1"/>
</dbReference>
<keyword evidence="5" id="KW-0067">ATP-binding</keyword>
<accession>A0A7S4A302</accession>
<dbReference type="InterPro" id="IPR001048">
    <property type="entry name" value="Asp/Glu/Uridylate_kinase"/>
</dbReference>
<dbReference type="NCBIfam" id="TIGR00657">
    <property type="entry name" value="asp_kinases"/>
    <property type="match status" value="1"/>
</dbReference>
<dbReference type="InterPro" id="IPR036393">
    <property type="entry name" value="AceGlu_kinase-like_sf"/>
</dbReference>
<evidence type="ECO:0000313" key="12">
    <source>
        <dbReference type="Proteomes" id="UP000789595"/>
    </source>
</evidence>
<organism evidence="10">
    <name type="scientific">Pelagomonas calceolata</name>
    <dbReference type="NCBI Taxonomy" id="35677"/>
    <lineage>
        <taxon>Eukaryota</taxon>
        <taxon>Sar</taxon>
        <taxon>Stramenopiles</taxon>
        <taxon>Ochrophyta</taxon>
        <taxon>Pelagophyceae</taxon>
        <taxon>Pelagomonadales</taxon>
        <taxon>Pelagomonadaceae</taxon>
        <taxon>Pelagomonas</taxon>
    </lineage>
</organism>
<dbReference type="EMBL" id="CAKKNE010000004">
    <property type="protein sequence ID" value="CAH0374260.1"/>
    <property type="molecule type" value="Genomic_DNA"/>
</dbReference>
<feature type="chain" id="PRO_5035594057" description="Aspartokinase" evidence="8">
    <location>
        <begin position="21"/>
        <end position="535"/>
    </location>
</feature>
<dbReference type="GO" id="GO:0009090">
    <property type="term" value="P:homoserine biosynthetic process"/>
    <property type="evidence" value="ECO:0007669"/>
    <property type="project" value="TreeGrafter"/>
</dbReference>
<dbReference type="UniPathway" id="UPA00051">
    <property type="reaction ID" value="UER00462"/>
</dbReference>
<evidence type="ECO:0000313" key="11">
    <source>
        <dbReference type="EMBL" id="CAH0374260.1"/>
    </source>
</evidence>
<dbReference type="GO" id="GO:0009089">
    <property type="term" value="P:lysine biosynthetic process via diaminopimelate"/>
    <property type="evidence" value="ECO:0007669"/>
    <property type="project" value="UniProtKB-UniPathway"/>
</dbReference>
<proteinExistence type="inferred from homology"/>
<dbReference type="Proteomes" id="UP000789595">
    <property type="component" value="Unassembled WGS sequence"/>
</dbReference>
<dbReference type="GO" id="GO:0004072">
    <property type="term" value="F:aspartate kinase activity"/>
    <property type="evidence" value="ECO:0007669"/>
    <property type="project" value="UniProtKB-EC"/>
</dbReference>
<gene>
    <name evidence="10" type="ORF">PCAL00307_LOCUS17379</name>
    <name evidence="11" type="ORF">PECAL_4P15320</name>
</gene>
<dbReference type="PROSITE" id="PS51671">
    <property type="entry name" value="ACT"/>
    <property type="match status" value="1"/>
</dbReference>
<dbReference type="Pfam" id="PF00696">
    <property type="entry name" value="AA_kinase"/>
    <property type="match status" value="1"/>
</dbReference>
<feature type="signal peptide" evidence="8">
    <location>
        <begin position="1"/>
        <end position="20"/>
    </location>
</feature>
<keyword evidence="8" id="KW-0732">Signal</keyword>
<dbReference type="GO" id="GO:0005829">
    <property type="term" value="C:cytosol"/>
    <property type="evidence" value="ECO:0007669"/>
    <property type="project" value="TreeGrafter"/>
</dbReference>
<dbReference type="Pfam" id="PF22468">
    <property type="entry name" value="ACT_9"/>
    <property type="match status" value="1"/>
</dbReference>
<comment type="similarity">
    <text evidence="1 6">Belongs to the aspartokinase family.</text>
</comment>
<dbReference type="InterPro" id="IPR054352">
    <property type="entry name" value="ACT_Aspartokinase"/>
</dbReference>
<evidence type="ECO:0000256" key="7">
    <source>
        <dbReference type="RuleBase" id="RU004249"/>
    </source>
</evidence>
<reference evidence="10" key="1">
    <citation type="submission" date="2021-01" db="EMBL/GenBank/DDBJ databases">
        <authorList>
            <person name="Corre E."/>
            <person name="Pelletier E."/>
            <person name="Niang G."/>
            <person name="Scheremetjew M."/>
            <person name="Finn R."/>
            <person name="Kale V."/>
            <person name="Holt S."/>
            <person name="Cochrane G."/>
            <person name="Meng A."/>
            <person name="Brown T."/>
            <person name="Cohen L."/>
        </authorList>
    </citation>
    <scope>NUCLEOTIDE SEQUENCE</scope>
    <source>
        <strain evidence="10">CCMP1756</strain>
    </source>
</reference>
<dbReference type="GO" id="GO:0009088">
    <property type="term" value="P:threonine biosynthetic process"/>
    <property type="evidence" value="ECO:0007669"/>
    <property type="project" value="UniProtKB-UniPathway"/>
</dbReference>
<keyword evidence="3" id="KW-0547">Nucleotide-binding</keyword>
<name>A0A7S4A302_9STRA</name>
<dbReference type="Gene3D" id="3.40.1160.10">
    <property type="entry name" value="Acetylglutamate kinase-like"/>
    <property type="match status" value="1"/>
</dbReference>
<dbReference type="SUPFAM" id="SSF53633">
    <property type="entry name" value="Carbamate kinase-like"/>
    <property type="match status" value="1"/>
</dbReference>
<feature type="domain" description="ACT" evidence="9">
    <location>
        <begin position="466"/>
        <end position="535"/>
    </location>
</feature>
<dbReference type="EC" id="2.7.2.4" evidence="6"/>
<dbReference type="OrthoDB" id="4323675at2759"/>
<dbReference type="UniPathway" id="UPA00050">
    <property type="reaction ID" value="UER00461"/>
</dbReference>
<comment type="pathway">
    <text evidence="7">Amino-acid biosynthesis; L-methionine biosynthesis via de novo pathway; L-homoserine from L-aspartate: step 1/3.</text>
</comment>
<evidence type="ECO:0000256" key="2">
    <source>
        <dbReference type="ARBA" id="ARBA00022679"/>
    </source>
</evidence>
<dbReference type="PANTHER" id="PTHR21499">
    <property type="entry name" value="ASPARTATE KINASE"/>
    <property type="match status" value="1"/>
</dbReference>
<dbReference type="SUPFAM" id="SSF55021">
    <property type="entry name" value="ACT-like"/>
    <property type="match status" value="2"/>
</dbReference>
<dbReference type="PANTHER" id="PTHR21499:SF59">
    <property type="entry name" value="ASPARTOKINASE"/>
    <property type="match status" value="1"/>
</dbReference>
<reference evidence="11" key="2">
    <citation type="submission" date="2021-11" db="EMBL/GenBank/DDBJ databases">
        <authorList>
            <consortium name="Genoscope - CEA"/>
            <person name="William W."/>
        </authorList>
    </citation>
    <scope>NUCLEOTIDE SEQUENCE</scope>
</reference>
<dbReference type="InterPro" id="IPR002912">
    <property type="entry name" value="ACT_dom"/>
</dbReference>
<keyword evidence="7" id="KW-0028">Amino-acid biosynthesis</keyword>
<evidence type="ECO:0000256" key="3">
    <source>
        <dbReference type="ARBA" id="ARBA00022741"/>
    </source>
</evidence>
<dbReference type="InterPro" id="IPR018042">
    <property type="entry name" value="Aspartate_kinase_CS"/>
</dbReference>
<keyword evidence="12" id="KW-1185">Reference proteome</keyword>
<comment type="pathway">
    <text evidence="7">Amino-acid biosynthesis; L-lysine biosynthesis via DAP pathway; (S)-tetrahydrodipicolinate from L-aspartate: step 1/4.</text>
</comment>
<evidence type="ECO:0000256" key="8">
    <source>
        <dbReference type="SAM" id="SignalP"/>
    </source>
</evidence>
<dbReference type="Gene3D" id="3.30.70.260">
    <property type="match status" value="2"/>
</dbReference>